<evidence type="ECO:0008006" key="3">
    <source>
        <dbReference type="Google" id="ProtNLM"/>
    </source>
</evidence>
<dbReference type="RefSeq" id="WP_185131947.1">
    <property type="nucleotide sequence ID" value="NZ_JACJVO010000032.1"/>
</dbReference>
<dbReference type="InterPro" id="IPR011330">
    <property type="entry name" value="Glyco_hydro/deAcase_b/a-brl"/>
</dbReference>
<dbReference type="EMBL" id="JACJVO010000032">
    <property type="protein sequence ID" value="MBB6734311.1"/>
    <property type="molecule type" value="Genomic_DNA"/>
</dbReference>
<gene>
    <name evidence="1" type="ORF">H7C18_25640</name>
</gene>
<keyword evidence="2" id="KW-1185">Reference proteome</keyword>
<evidence type="ECO:0000313" key="1">
    <source>
        <dbReference type="EMBL" id="MBB6734311.1"/>
    </source>
</evidence>
<dbReference type="AlphaFoldDB" id="A0A7X0SQP1"/>
<sequence>MRMAQVGVLLDREAAEKRRRYGINVFEAFVGEVLAHAGIPFEWIDSAEELARRKPDLLLAACAEEDQASAERLWTYAEQGGTVISYGGLNVLAAKLGCLRQPDIPVGYADSGADSGPLRFLGATPWERLETNAYPAAEFGAIRRERPTGDRAGAALQRFVIGKGSVERWSVDIPQTIVRFQQGIGPVLDDGIPAKDGTGAVDEGILKADDRIGMDWELDRSRTETGAPYFAFPYADLWKERLIGHLLACVTAKGMTLPFLGCWPEGVNAVATVSHDSDLNIDESAESTLAVLKECGINTSWCMIEPGFSPSIYELVKKAGHELAFHYNALDAQGGKWSEAEFARQLEWMKKATGKTRVASNKNHYTRFEGWGEQFEWCERHGIQADQTRGPSKKGNIGFLFGTCHPYFPIAWFDEDNRMYDVLEISFLTQDLDHHSLADSSVIVPFLEGVARVGGVAHFLFHQVHIHQQPPVANALRKLVAEAGKRGFEFWTSEQINDWERARRKVRIKGFGSNGELVAEGIESAANAVVYIPLPEGAEEAAAAEMRYGVPCIRKALGRASQQAVKEG</sequence>
<dbReference type="GO" id="GO:0005975">
    <property type="term" value="P:carbohydrate metabolic process"/>
    <property type="evidence" value="ECO:0007669"/>
    <property type="project" value="InterPro"/>
</dbReference>
<reference evidence="1 2" key="1">
    <citation type="submission" date="2020-08" db="EMBL/GenBank/DDBJ databases">
        <title>Cohnella phylogeny.</title>
        <authorList>
            <person name="Dunlap C."/>
        </authorList>
    </citation>
    <scope>NUCLEOTIDE SEQUENCE [LARGE SCALE GENOMIC DNA]</scope>
    <source>
        <strain evidence="1 2">CBP 2801</strain>
    </source>
</reference>
<proteinExistence type="predicted"/>
<protein>
    <recommendedName>
        <fullName evidence="3">NodB homology domain-containing protein</fullName>
    </recommendedName>
</protein>
<accession>A0A7X0SQP1</accession>
<name>A0A7X0SQP1_9BACL</name>
<comment type="caution">
    <text evidence="1">The sequence shown here is derived from an EMBL/GenBank/DDBJ whole genome shotgun (WGS) entry which is preliminary data.</text>
</comment>
<organism evidence="1 2">
    <name type="scientific">Cohnella zeiphila</name>
    <dbReference type="NCBI Taxonomy" id="2761120"/>
    <lineage>
        <taxon>Bacteria</taxon>
        <taxon>Bacillati</taxon>
        <taxon>Bacillota</taxon>
        <taxon>Bacilli</taxon>
        <taxon>Bacillales</taxon>
        <taxon>Paenibacillaceae</taxon>
        <taxon>Cohnella</taxon>
    </lineage>
</organism>
<dbReference type="Proteomes" id="UP000564644">
    <property type="component" value="Unassembled WGS sequence"/>
</dbReference>
<evidence type="ECO:0000313" key="2">
    <source>
        <dbReference type="Proteomes" id="UP000564644"/>
    </source>
</evidence>
<dbReference type="Gene3D" id="3.20.20.370">
    <property type="entry name" value="Glycoside hydrolase/deacetylase"/>
    <property type="match status" value="1"/>
</dbReference>
<dbReference type="SUPFAM" id="SSF88713">
    <property type="entry name" value="Glycoside hydrolase/deacetylase"/>
    <property type="match status" value="1"/>
</dbReference>